<gene>
    <name evidence="2" type="ORF">Hypma_009822</name>
</gene>
<feature type="compositionally biased region" description="Acidic residues" evidence="1">
    <location>
        <begin position="483"/>
        <end position="496"/>
    </location>
</feature>
<dbReference type="EMBL" id="LUEZ02000048">
    <property type="protein sequence ID" value="RDB22902.1"/>
    <property type="molecule type" value="Genomic_DNA"/>
</dbReference>
<dbReference type="STRING" id="39966.A0A369JNI3"/>
<feature type="compositionally biased region" description="Polar residues" evidence="1">
    <location>
        <begin position="1"/>
        <end position="12"/>
    </location>
</feature>
<keyword evidence="3" id="KW-1185">Reference proteome</keyword>
<feature type="region of interest" description="Disordered" evidence="1">
    <location>
        <begin position="1"/>
        <end position="31"/>
    </location>
</feature>
<reference evidence="2" key="1">
    <citation type="submission" date="2018-04" db="EMBL/GenBank/DDBJ databases">
        <title>Whole genome sequencing of Hypsizygus marmoreus.</title>
        <authorList>
            <person name="Choi I.-G."/>
            <person name="Min B."/>
            <person name="Kim J.-G."/>
            <person name="Kim S."/>
            <person name="Oh Y.-L."/>
            <person name="Kong W.-S."/>
            <person name="Park H."/>
            <person name="Jeong J."/>
            <person name="Song E.-S."/>
        </authorList>
    </citation>
    <scope>NUCLEOTIDE SEQUENCE [LARGE SCALE GENOMIC DNA]</scope>
    <source>
        <strain evidence="2">51987-8</strain>
    </source>
</reference>
<feature type="region of interest" description="Disordered" evidence="1">
    <location>
        <begin position="447"/>
        <end position="496"/>
    </location>
</feature>
<organism evidence="2 3">
    <name type="scientific">Hypsizygus marmoreus</name>
    <name type="common">White beech mushroom</name>
    <name type="synonym">Agaricus marmoreus</name>
    <dbReference type="NCBI Taxonomy" id="39966"/>
    <lineage>
        <taxon>Eukaryota</taxon>
        <taxon>Fungi</taxon>
        <taxon>Dikarya</taxon>
        <taxon>Basidiomycota</taxon>
        <taxon>Agaricomycotina</taxon>
        <taxon>Agaricomycetes</taxon>
        <taxon>Agaricomycetidae</taxon>
        <taxon>Agaricales</taxon>
        <taxon>Tricholomatineae</taxon>
        <taxon>Lyophyllaceae</taxon>
        <taxon>Hypsizygus</taxon>
    </lineage>
</organism>
<dbReference type="AlphaFoldDB" id="A0A369JNI3"/>
<sequence length="496" mass="57082">MAEANPTDQASTGAEAPEAPEAVGKRKPKPFNLYTYKNHSLGDYVEAIAQFGTTDLYSTEPGELEHRNAKSRYKRTSRKEYVRQVARIERRQTRLRRLRALNRLDNQTEEMAGLQFPEAHHYIGKSQNEFDHIGEFLLTHSEDPAVKDFLPKLKKHLLPRVLEILRTEVAERGMGIPNVQVMALPNPNRDSESLFFRSDRLYKHRTLRINYTTYDVRRGQDVINPRTSHRDIMVLADTESNAESERFLYARILGIYHANVVYTGAGMLDYEPRRMEFLWVRWFHAVDPQETGFSSRRLDTVKFFPMAHGDAFGFLDPKDVLRACHIIPKMLLGKVHLDGIGMSRSARDVDDWHFYYVNRFVDRDMMMRYYWGLGVGHVYAHISADPRLRFPIVQVTLPDMQSHPTDDVQRYPTVDDVQPHPMDEDPVNHPGVLNGLYVLVGPQPIDGAMLEEPLEDPELGMEDRETDEWYDSDLSDGAKSSEDGSEDSDDAISLES</sequence>
<name>A0A369JNI3_HYPMA</name>
<protein>
    <submittedName>
        <fullName evidence="2">Uncharacterized protein</fullName>
    </submittedName>
</protein>
<dbReference type="InParanoid" id="A0A369JNI3"/>
<proteinExistence type="predicted"/>
<evidence type="ECO:0000313" key="3">
    <source>
        <dbReference type="Proteomes" id="UP000076154"/>
    </source>
</evidence>
<accession>A0A369JNI3</accession>
<dbReference type="OrthoDB" id="3267098at2759"/>
<dbReference type="Proteomes" id="UP000076154">
    <property type="component" value="Unassembled WGS sequence"/>
</dbReference>
<comment type="caution">
    <text evidence="2">The sequence shown here is derived from an EMBL/GenBank/DDBJ whole genome shotgun (WGS) entry which is preliminary data.</text>
</comment>
<feature type="compositionally biased region" description="Acidic residues" evidence="1">
    <location>
        <begin position="452"/>
        <end position="474"/>
    </location>
</feature>
<evidence type="ECO:0000313" key="2">
    <source>
        <dbReference type="EMBL" id="RDB22902.1"/>
    </source>
</evidence>
<evidence type="ECO:0000256" key="1">
    <source>
        <dbReference type="SAM" id="MobiDB-lite"/>
    </source>
</evidence>